<dbReference type="InterPro" id="IPR045864">
    <property type="entry name" value="aa-tRNA-synth_II/BPL/LPL"/>
</dbReference>
<dbReference type="EC" id="6.1.1.22" evidence="7"/>
<keyword evidence="10" id="KW-1185">Reference proteome</keyword>
<proteinExistence type="inferred from homology"/>
<dbReference type="Gene3D" id="3.30.930.10">
    <property type="entry name" value="Bira Bifunctional Protein, Domain 2"/>
    <property type="match status" value="1"/>
</dbReference>
<dbReference type="SUPFAM" id="SSF50249">
    <property type="entry name" value="Nucleic acid-binding proteins"/>
    <property type="match status" value="1"/>
</dbReference>
<dbReference type="SUPFAM" id="SSF55681">
    <property type="entry name" value="Class II aaRS and biotin synthetases"/>
    <property type="match status" value="1"/>
</dbReference>
<sequence>MSQRIKIKALLESDETNIDVTVKGWVRTFRNNQFIALNDGSTNNNVQIVVDFENTDAALLKRITTGAALSVTGTVVPSLGKGQKIDIKAKEIEVLGDSDPEKYPLQPKKHSLEFLREIAHLRFRTNTFGAIFRVRNSLSFAIHQFFQDRGFVYLHTPVITASDAEGAGETFHVTNFDIANPPRTESGEVDYKQDFFGRATNLTVSGQLEGELGAMALSDIYTFGPTFRAENSNTTRHLAEFWMIEPEMAFADITDNMNVAEDLLKYVISYALDKNKEDIEFLSQRLQEEDKQKPQNERQEMTLLEKLQFCLDNNFERLTYTEAIDILKESTPNKKKKFQYPVEGWGTDLQSEHERYLVEKHFKKPVILTDYPKEIKSFYMRQNDDGKTVAAMDILFPGIGEIVGGSQREERLDKLEQRMDEIGIPKDELWWYLDTRRFGACPHAGFGLGFERLVLFVTGMGNIRDVIPFPRFPKNAEF</sequence>
<dbReference type="PANTHER" id="PTHR22594">
    <property type="entry name" value="ASPARTYL/LYSYL-TRNA SYNTHETASE"/>
    <property type="match status" value="1"/>
</dbReference>
<evidence type="ECO:0000256" key="7">
    <source>
        <dbReference type="HAMAP-Rule" id="MF_00534"/>
    </source>
</evidence>
<dbReference type="InterPro" id="IPR012340">
    <property type="entry name" value="NA-bd_OB-fold"/>
</dbReference>
<keyword evidence="2 7" id="KW-0436">Ligase</keyword>
<dbReference type="PROSITE" id="PS50862">
    <property type="entry name" value="AA_TRNA_LIGASE_II"/>
    <property type="match status" value="1"/>
</dbReference>
<reference evidence="10" key="1">
    <citation type="journal article" date="2019" name="Int. J. Syst. Evol. Microbiol.">
        <title>The Global Catalogue of Microorganisms (GCM) 10K type strain sequencing project: providing services to taxonomists for standard genome sequencing and annotation.</title>
        <authorList>
            <consortium name="The Broad Institute Genomics Platform"/>
            <consortium name="The Broad Institute Genome Sequencing Center for Infectious Disease"/>
            <person name="Wu L."/>
            <person name="Ma J."/>
        </authorList>
    </citation>
    <scope>NUCLEOTIDE SEQUENCE [LARGE SCALE GENOMIC DNA]</scope>
    <source>
        <strain evidence="10">JCM 17705</strain>
    </source>
</reference>
<keyword evidence="5 7" id="KW-0648">Protein biosynthesis</keyword>
<dbReference type="Proteomes" id="UP001500582">
    <property type="component" value="Unassembled WGS sequence"/>
</dbReference>
<dbReference type="CDD" id="cd00776">
    <property type="entry name" value="AsxRS_core"/>
    <property type="match status" value="1"/>
</dbReference>
<protein>
    <recommendedName>
        <fullName evidence="7">Asparagine--tRNA ligase</fullName>
        <ecNumber evidence="7">6.1.1.22</ecNumber>
    </recommendedName>
    <alternativeName>
        <fullName evidence="7">Asparaginyl-tRNA synthetase</fullName>
        <shortName evidence="7">AsnRS</shortName>
    </alternativeName>
</protein>
<comment type="similarity">
    <text evidence="1 7">Belongs to the class-II aminoacyl-tRNA synthetase family.</text>
</comment>
<comment type="subcellular location">
    <subcellularLocation>
        <location evidence="7">Cytoplasm</location>
    </subcellularLocation>
</comment>
<keyword evidence="3 7" id="KW-0547">Nucleotide-binding</keyword>
<evidence type="ECO:0000256" key="5">
    <source>
        <dbReference type="ARBA" id="ARBA00022917"/>
    </source>
</evidence>
<dbReference type="NCBIfam" id="NF003037">
    <property type="entry name" value="PRK03932.1"/>
    <property type="match status" value="1"/>
</dbReference>
<evidence type="ECO:0000256" key="2">
    <source>
        <dbReference type="ARBA" id="ARBA00022598"/>
    </source>
</evidence>
<dbReference type="Gene3D" id="2.40.50.140">
    <property type="entry name" value="Nucleic acid-binding proteins"/>
    <property type="match status" value="1"/>
</dbReference>
<dbReference type="CDD" id="cd04318">
    <property type="entry name" value="EcAsnRS_like_N"/>
    <property type="match status" value="1"/>
</dbReference>
<dbReference type="InterPro" id="IPR006195">
    <property type="entry name" value="aa-tRNA-synth_II"/>
</dbReference>
<dbReference type="GO" id="GO:0016874">
    <property type="term" value="F:ligase activity"/>
    <property type="evidence" value="ECO:0007669"/>
    <property type="project" value="UniProtKB-KW"/>
</dbReference>
<comment type="subunit">
    <text evidence="7">Homodimer.</text>
</comment>
<dbReference type="InterPro" id="IPR004365">
    <property type="entry name" value="NA-bd_OB_tRNA"/>
</dbReference>
<dbReference type="PANTHER" id="PTHR22594:SF34">
    <property type="entry name" value="ASPARAGINE--TRNA LIGASE, MITOCHONDRIAL-RELATED"/>
    <property type="match status" value="1"/>
</dbReference>
<accession>A0ABP8GJ40</accession>
<evidence type="ECO:0000259" key="8">
    <source>
        <dbReference type="PROSITE" id="PS50862"/>
    </source>
</evidence>
<dbReference type="PRINTS" id="PR01042">
    <property type="entry name" value="TRNASYNTHASP"/>
</dbReference>
<evidence type="ECO:0000313" key="10">
    <source>
        <dbReference type="Proteomes" id="UP001500582"/>
    </source>
</evidence>
<dbReference type="InterPro" id="IPR004522">
    <property type="entry name" value="Asn-tRNA-ligase"/>
</dbReference>
<evidence type="ECO:0000256" key="4">
    <source>
        <dbReference type="ARBA" id="ARBA00022840"/>
    </source>
</evidence>
<comment type="catalytic activity">
    <reaction evidence="7">
        <text>tRNA(Asn) + L-asparagine + ATP = L-asparaginyl-tRNA(Asn) + AMP + diphosphate + H(+)</text>
        <dbReference type="Rhea" id="RHEA:11180"/>
        <dbReference type="Rhea" id="RHEA-COMP:9659"/>
        <dbReference type="Rhea" id="RHEA-COMP:9674"/>
        <dbReference type="ChEBI" id="CHEBI:15378"/>
        <dbReference type="ChEBI" id="CHEBI:30616"/>
        <dbReference type="ChEBI" id="CHEBI:33019"/>
        <dbReference type="ChEBI" id="CHEBI:58048"/>
        <dbReference type="ChEBI" id="CHEBI:78442"/>
        <dbReference type="ChEBI" id="CHEBI:78515"/>
        <dbReference type="ChEBI" id="CHEBI:456215"/>
        <dbReference type="EC" id="6.1.1.22"/>
    </reaction>
</comment>
<feature type="domain" description="Aminoacyl-transfer RNA synthetases class-II family profile" evidence="8">
    <location>
        <begin position="132"/>
        <end position="468"/>
    </location>
</feature>
<dbReference type="NCBIfam" id="TIGR00457">
    <property type="entry name" value="asnS"/>
    <property type="match status" value="1"/>
</dbReference>
<evidence type="ECO:0000256" key="6">
    <source>
        <dbReference type="ARBA" id="ARBA00023146"/>
    </source>
</evidence>
<organism evidence="9 10">
    <name type="scientific">Mucilaginibacter gynuensis</name>
    <dbReference type="NCBI Taxonomy" id="1302236"/>
    <lineage>
        <taxon>Bacteria</taxon>
        <taxon>Pseudomonadati</taxon>
        <taxon>Bacteroidota</taxon>
        <taxon>Sphingobacteriia</taxon>
        <taxon>Sphingobacteriales</taxon>
        <taxon>Sphingobacteriaceae</taxon>
        <taxon>Mucilaginibacter</taxon>
    </lineage>
</organism>
<dbReference type="InterPro" id="IPR002312">
    <property type="entry name" value="Asp/Asn-tRNA-synth_IIb"/>
</dbReference>
<dbReference type="RefSeq" id="WP_345211662.1">
    <property type="nucleotide sequence ID" value="NZ_BAABFT010000006.1"/>
</dbReference>
<dbReference type="EMBL" id="BAABFT010000006">
    <property type="protein sequence ID" value="GAA4325222.1"/>
    <property type="molecule type" value="Genomic_DNA"/>
</dbReference>
<gene>
    <name evidence="7 9" type="primary">asnS</name>
    <name evidence="9" type="ORF">GCM10023149_27390</name>
</gene>
<keyword evidence="6 7" id="KW-0030">Aminoacyl-tRNA synthetase</keyword>
<name>A0ABP8GJ40_9SPHI</name>
<evidence type="ECO:0000256" key="1">
    <source>
        <dbReference type="ARBA" id="ARBA00008226"/>
    </source>
</evidence>
<evidence type="ECO:0000256" key="3">
    <source>
        <dbReference type="ARBA" id="ARBA00022741"/>
    </source>
</evidence>
<keyword evidence="4 7" id="KW-0067">ATP-binding</keyword>
<keyword evidence="7" id="KW-0963">Cytoplasm</keyword>
<dbReference type="Pfam" id="PF01336">
    <property type="entry name" value="tRNA_anti-codon"/>
    <property type="match status" value="1"/>
</dbReference>
<evidence type="ECO:0000313" key="9">
    <source>
        <dbReference type="EMBL" id="GAA4325222.1"/>
    </source>
</evidence>
<dbReference type="InterPro" id="IPR004364">
    <property type="entry name" value="Aa-tRNA-synt_II"/>
</dbReference>
<dbReference type="Pfam" id="PF00152">
    <property type="entry name" value="tRNA-synt_2"/>
    <property type="match status" value="1"/>
</dbReference>
<comment type="caution">
    <text evidence="9">The sequence shown here is derived from an EMBL/GenBank/DDBJ whole genome shotgun (WGS) entry which is preliminary data.</text>
</comment>
<dbReference type="HAMAP" id="MF_00534">
    <property type="entry name" value="Asn_tRNA_synth"/>
    <property type="match status" value="1"/>
</dbReference>